<dbReference type="SUPFAM" id="SSF53335">
    <property type="entry name" value="S-adenosyl-L-methionine-dependent methyltransferases"/>
    <property type="match status" value="1"/>
</dbReference>
<dbReference type="GO" id="GO:0042054">
    <property type="term" value="F:histone methyltransferase activity"/>
    <property type="evidence" value="ECO:0007669"/>
    <property type="project" value="TreeGrafter"/>
</dbReference>
<keyword evidence="7" id="KW-0862">Zinc</keyword>
<protein>
    <recommendedName>
        <fullName evidence="1">type I protein arginine methyltransferase</fullName>
        <ecNumber evidence="1">2.1.1.319</ecNumber>
    </recommendedName>
</protein>
<keyword evidence="5" id="KW-0479">Metal-binding</keyword>
<keyword evidence="6 10" id="KW-0863">Zinc-finger</keyword>
<evidence type="ECO:0000259" key="13">
    <source>
        <dbReference type="PROSITE" id="PS50089"/>
    </source>
</evidence>
<dbReference type="PROSITE" id="PS00518">
    <property type="entry name" value="ZF_RING_1"/>
    <property type="match status" value="1"/>
</dbReference>
<evidence type="ECO:0000256" key="3">
    <source>
        <dbReference type="ARBA" id="ARBA00022679"/>
    </source>
</evidence>
<evidence type="ECO:0000256" key="9">
    <source>
        <dbReference type="ARBA" id="ARBA00049303"/>
    </source>
</evidence>
<dbReference type="InterPro" id="IPR055135">
    <property type="entry name" value="PRMT_dom"/>
</dbReference>
<evidence type="ECO:0000259" key="14">
    <source>
        <dbReference type="PROSITE" id="PS51382"/>
    </source>
</evidence>
<comment type="catalytic activity">
    <reaction evidence="9">
        <text>L-arginyl-[protein] + S-adenosyl-L-methionine = N(omega)-methyl-L-arginyl-[protein] + S-adenosyl-L-homocysteine + H(+)</text>
        <dbReference type="Rhea" id="RHEA:48100"/>
        <dbReference type="Rhea" id="RHEA-COMP:10532"/>
        <dbReference type="Rhea" id="RHEA-COMP:11990"/>
        <dbReference type="ChEBI" id="CHEBI:15378"/>
        <dbReference type="ChEBI" id="CHEBI:29965"/>
        <dbReference type="ChEBI" id="CHEBI:57856"/>
        <dbReference type="ChEBI" id="CHEBI:59789"/>
        <dbReference type="ChEBI" id="CHEBI:65280"/>
    </reaction>
    <physiologicalReaction direction="left-to-right" evidence="9">
        <dbReference type="Rhea" id="RHEA:48101"/>
    </physiologicalReaction>
</comment>
<dbReference type="PROSITE" id="PS50089">
    <property type="entry name" value="ZF_RING_2"/>
    <property type="match status" value="1"/>
</dbReference>
<evidence type="ECO:0000256" key="1">
    <source>
        <dbReference type="ARBA" id="ARBA00011925"/>
    </source>
</evidence>
<dbReference type="CDD" id="cd14447">
    <property type="entry name" value="SPX"/>
    <property type="match status" value="1"/>
</dbReference>
<name>A0AAW1RP63_9CHLO</name>
<gene>
    <name evidence="15" type="ORF">WJX81_008355</name>
</gene>
<dbReference type="GO" id="GO:0035242">
    <property type="term" value="F:protein-arginine omega-N asymmetric methyltransferase activity"/>
    <property type="evidence" value="ECO:0007669"/>
    <property type="project" value="UniProtKB-EC"/>
</dbReference>
<evidence type="ECO:0000313" key="16">
    <source>
        <dbReference type="Proteomes" id="UP001445335"/>
    </source>
</evidence>
<feature type="region of interest" description="Disordered" evidence="12">
    <location>
        <begin position="1"/>
        <end position="39"/>
    </location>
</feature>
<dbReference type="PANTHER" id="PTHR11006">
    <property type="entry name" value="PROTEIN ARGININE N-METHYLTRANSFERASE"/>
    <property type="match status" value="1"/>
</dbReference>
<feature type="compositionally biased region" description="Acidic residues" evidence="12">
    <location>
        <begin position="14"/>
        <end position="28"/>
    </location>
</feature>
<dbReference type="SUPFAM" id="SSF57850">
    <property type="entry name" value="RING/U-box"/>
    <property type="match status" value="1"/>
</dbReference>
<dbReference type="InterPro" id="IPR041698">
    <property type="entry name" value="Methyltransf_25"/>
</dbReference>
<dbReference type="InterPro" id="IPR001841">
    <property type="entry name" value="Znf_RING"/>
</dbReference>
<dbReference type="Pfam" id="PF22528">
    <property type="entry name" value="PRMT_C"/>
    <property type="match status" value="1"/>
</dbReference>
<dbReference type="InterPro" id="IPR025799">
    <property type="entry name" value="Arg_MeTrfase"/>
</dbReference>
<feature type="region of interest" description="Disordered" evidence="12">
    <location>
        <begin position="903"/>
        <end position="925"/>
    </location>
</feature>
<dbReference type="AlphaFoldDB" id="A0AAW1RP63"/>
<keyword evidence="16" id="KW-1185">Reference proteome</keyword>
<evidence type="ECO:0000256" key="4">
    <source>
        <dbReference type="ARBA" id="ARBA00022691"/>
    </source>
</evidence>
<keyword evidence="2 11" id="KW-0489">Methyltransferase</keyword>
<dbReference type="GO" id="GO:0005634">
    <property type="term" value="C:nucleus"/>
    <property type="evidence" value="ECO:0007669"/>
    <property type="project" value="TreeGrafter"/>
</dbReference>
<evidence type="ECO:0000256" key="12">
    <source>
        <dbReference type="SAM" id="MobiDB-lite"/>
    </source>
</evidence>
<dbReference type="FunFam" id="3.40.50.150:FF:000003">
    <property type="entry name" value="Blast:Protein arginine N-methyltransferase 1"/>
    <property type="match status" value="1"/>
</dbReference>
<feature type="domain" description="SPX" evidence="14">
    <location>
        <begin position="559"/>
        <end position="722"/>
    </location>
</feature>
<evidence type="ECO:0000256" key="8">
    <source>
        <dbReference type="ARBA" id="ARBA00047384"/>
    </source>
</evidence>
<dbReference type="PANTHER" id="PTHR11006:SF89">
    <property type="entry name" value="PROTEIN ARGININE N-METHYLTRANSFERASE 3-RELATED"/>
    <property type="match status" value="1"/>
</dbReference>
<dbReference type="InterPro" id="IPR017907">
    <property type="entry name" value="Znf_RING_CS"/>
</dbReference>
<feature type="compositionally biased region" description="Low complexity" evidence="12">
    <location>
        <begin position="914"/>
        <end position="925"/>
    </location>
</feature>
<dbReference type="Gene3D" id="3.30.40.10">
    <property type="entry name" value="Zinc/RING finger domain, C3HC4 (zinc finger)"/>
    <property type="match status" value="1"/>
</dbReference>
<dbReference type="InterPro" id="IPR013083">
    <property type="entry name" value="Znf_RING/FYVE/PHD"/>
</dbReference>
<evidence type="ECO:0000256" key="5">
    <source>
        <dbReference type="ARBA" id="ARBA00022723"/>
    </source>
</evidence>
<dbReference type="CDD" id="cd02440">
    <property type="entry name" value="AdoMet_MTases"/>
    <property type="match status" value="1"/>
</dbReference>
<reference evidence="15 16" key="1">
    <citation type="journal article" date="2024" name="Nat. Commun.">
        <title>Phylogenomics reveals the evolutionary origins of lichenization in chlorophyte algae.</title>
        <authorList>
            <person name="Puginier C."/>
            <person name="Libourel C."/>
            <person name="Otte J."/>
            <person name="Skaloud P."/>
            <person name="Haon M."/>
            <person name="Grisel S."/>
            <person name="Petersen M."/>
            <person name="Berrin J.G."/>
            <person name="Delaux P.M."/>
            <person name="Dal Grande F."/>
            <person name="Keller J."/>
        </authorList>
    </citation>
    <scope>NUCLEOTIDE SEQUENCE [LARGE SCALE GENOMIC DNA]</scope>
    <source>
        <strain evidence="15 16">SAG 245.80</strain>
    </source>
</reference>
<dbReference type="Proteomes" id="UP001445335">
    <property type="component" value="Unassembled WGS sequence"/>
</dbReference>
<feature type="domain" description="RING-type" evidence="13">
    <location>
        <begin position="953"/>
        <end position="1007"/>
    </location>
</feature>
<dbReference type="Gene3D" id="2.70.160.11">
    <property type="entry name" value="Hnrnp arginine n-methyltransferase1"/>
    <property type="match status" value="1"/>
</dbReference>
<dbReference type="Pfam" id="PF15227">
    <property type="entry name" value="zf-C3HC4_4"/>
    <property type="match status" value="1"/>
</dbReference>
<keyword evidence="4 11" id="KW-0949">S-adenosyl-L-methionine</keyword>
<sequence>MVGNGTEGTSSAHEEEEEEGDDMWEDWQAEGGDRDGEEATQSLFDGTLLPSVAAALDYDAEKHGVDLRKLRIEKGLDDYSMIACINFTRTEVAAGRDPRPALASTTQGFPWAGDRYLQPVLPDDPLLCHDWQDEAGPSGSADAAGAAELAALRDENEALRDALRRLSLAAAPAEVTSRLQVGPNGSVGWADEALDPNGAPPPIAPAAPERAALFAARRPGARALRSAAAEAAEASYFDSYGYIDIHRTMLADKVRTEAYRRALEGNPDLMRGATVLDVGCGTGILSMFAARAGAARVIAVEGSERMAAKARAIISANRLYKAVGGPIEVVVGRLEDLQNLPVDKVDVIVSEWMGYALFFEAMLDTVLHARDRWLRPGGALLPDRVALHLAAASEGALDLAFWEDVQGFSYAPVREALHADALSKALVAPVAPDDLLSAAACVATFDLGTMAPADADFTTSFELRSKPMQPGDAQVPPETAGADSQRAAQARVCHALVLWFDADFSARVCAAAPISLRSLVSTSRRPAWLSNCLQAPARGVVKTAATRWNAALKRKEAVMKYAQYLHALERDAPRHWRGKFLKYKEHKKQIKAYKDRLAAVDKLGDAGAAARVSQLEHAFFNRLFDDVVDVNFEFERAARALLRMQGRRHSPPGCLCQVLARMCGVHVPARAPGLKPSAKDEALEQQAAWCRRFAQINAVGLRKILKKHDKLCSSKVGQDFLQSLWNGGRRAHGSFLHSPLLDELRAMEAILARDNAAAAEAALAAVAAARAVHPSAENALMDDPSSHRPARALPERPSTVEEGGADEMEKDVDGATGGVALGGRLTLPLLASLAGGTPVVIEEESEAGDALPSIEQPEAAADPALPAAPAAPVPPRSTSRPIPIARSSGQGVVAFGMAGSGRGMAGSGGERGGSELSGSAAGSAGGMEMEMTSVSLASSGMGPPEEVDEDYLCPICLDIMYKPIGLECGHKFCADCAFTAVGKGNALGSVRAILYHVSAEAACPECRSVGMFVLAHELHQTEQLLRKRWPEEYAKRAKELQAKEARLRSILARQRAQQKQEQSFRPAF</sequence>
<proteinExistence type="predicted"/>
<dbReference type="EC" id="2.1.1.319" evidence="1"/>
<dbReference type="SMART" id="SM00184">
    <property type="entry name" value="RING"/>
    <property type="match status" value="1"/>
</dbReference>
<dbReference type="EMBL" id="JALJOU010000030">
    <property type="protein sequence ID" value="KAK9835067.1"/>
    <property type="molecule type" value="Genomic_DNA"/>
</dbReference>
<feature type="region of interest" description="Disordered" evidence="12">
    <location>
        <begin position="865"/>
        <end position="885"/>
    </location>
</feature>
<dbReference type="PROSITE" id="PS51382">
    <property type="entry name" value="SPX"/>
    <property type="match status" value="1"/>
</dbReference>
<organism evidence="15 16">
    <name type="scientific">Elliptochloris bilobata</name>
    <dbReference type="NCBI Taxonomy" id="381761"/>
    <lineage>
        <taxon>Eukaryota</taxon>
        <taxon>Viridiplantae</taxon>
        <taxon>Chlorophyta</taxon>
        <taxon>core chlorophytes</taxon>
        <taxon>Trebouxiophyceae</taxon>
        <taxon>Trebouxiophyceae incertae sedis</taxon>
        <taxon>Elliptochloris clade</taxon>
        <taxon>Elliptochloris</taxon>
    </lineage>
</organism>
<dbReference type="InterPro" id="IPR004331">
    <property type="entry name" value="SPX_dom"/>
</dbReference>
<dbReference type="InterPro" id="IPR029063">
    <property type="entry name" value="SAM-dependent_MTases_sf"/>
</dbReference>
<evidence type="ECO:0000256" key="10">
    <source>
        <dbReference type="PROSITE-ProRule" id="PRU00175"/>
    </source>
</evidence>
<accession>A0AAW1RP63</accession>
<evidence type="ECO:0000256" key="2">
    <source>
        <dbReference type="ARBA" id="ARBA00022603"/>
    </source>
</evidence>
<comment type="caution">
    <text evidence="15">The sequence shown here is derived from an EMBL/GenBank/DDBJ whole genome shotgun (WGS) entry which is preliminary data.</text>
</comment>
<dbReference type="InterPro" id="IPR036236">
    <property type="entry name" value="Znf_C2H2_sf"/>
</dbReference>
<evidence type="ECO:0000256" key="11">
    <source>
        <dbReference type="PROSITE-ProRule" id="PRU01015"/>
    </source>
</evidence>
<dbReference type="GO" id="GO:0032259">
    <property type="term" value="P:methylation"/>
    <property type="evidence" value="ECO:0007669"/>
    <property type="project" value="UniProtKB-KW"/>
</dbReference>
<comment type="catalytic activity">
    <reaction evidence="8">
        <text>L-arginyl-[protein] + 2 S-adenosyl-L-methionine = N(omega),N(omega)-dimethyl-L-arginyl-[protein] + 2 S-adenosyl-L-homocysteine + 2 H(+)</text>
        <dbReference type="Rhea" id="RHEA:48096"/>
        <dbReference type="Rhea" id="RHEA-COMP:10532"/>
        <dbReference type="Rhea" id="RHEA-COMP:11991"/>
        <dbReference type="ChEBI" id="CHEBI:15378"/>
        <dbReference type="ChEBI" id="CHEBI:29965"/>
        <dbReference type="ChEBI" id="CHEBI:57856"/>
        <dbReference type="ChEBI" id="CHEBI:59789"/>
        <dbReference type="ChEBI" id="CHEBI:61897"/>
        <dbReference type="EC" id="2.1.1.319"/>
    </reaction>
    <physiologicalReaction direction="left-to-right" evidence="8">
        <dbReference type="Rhea" id="RHEA:48097"/>
    </physiologicalReaction>
</comment>
<evidence type="ECO:0000256" key="7">
    <source>
        <dbReference type="ARBA" id="ARBA00022833"/>
    </source>
</evidence>
<evidence type="ECO:0000256" key="6">
    <source>
        <dbReference type="ARBA" id="ARBA00022771"/>
    </source>
</evidence>
<dbReference type="PROSITE" id="PS51678">
    <property type="entry name" value="SAM_MT_PRMT"/>
    <property type="match status" value="1"/>
</dbReference>
<dbReference type="Gene3D" id="3.40.50.150">
    <property type="entry name" value="Vaccinia Virus protein VP39"/>
    <property type="match status" value="1"/>
</dbReference>
<dbReference type="GO" id="GO:0008270">
    <property type="term" value="F:zinc ion binding"/>
    <property type="evidence" value="ECO:0007669"/>
    <property type="project" value="UniProtKB-KW"/>
</dbReference>
<feature type="region of interest" description="Disordered" evidence="12">
    <location>
        <begin position="777"/>
        <end position="815"/>
    </location>
</feature>
<evidence type="ECO:0000313" key="15">
    <source>
        <dbReference type="EMBL" id="KAK9835067.1"/>
    </source>
</evidence>
<dbReference type="Pfam" id="PF13649">
    <property type="entry name" value="Methyltransf_25"/>
    <property type="match status" value="1"/>
</dbReference>
<keyword evidence="3 11" id="KW-0808">Transferase</keyword>
<dbReference type="SUPFAM" id="SSF57667">
    <property type="entry name" value="beta-beta-alpha zinc fingers"/>
    <property type="match status" value="1"/>
</dbReference>